<reference evidence="7 8" key="1">
    <citation type="journal article" date="2018" name="Sci. Data">
        <title>The draft genome sequence of cork oak.</title>
        <authorList>
            <person name="Ramos A.M."/>
            <person name="Usie A."/>
            <person name="Barbosa P."/>
            <person name="Barros P.M."/>
            <person name="Capote T."/>
            <person name="Chaves I."/>
            <person name="Simoes F."/>
            <person name="Abreu I."/>
            <person name="Carrasquinho I."/>
            <person name="Faro C."/>
            <person name="Guimaraes J.B."/>
            <person name="Mendonca D."/>
            <person name="Nobrega F."/>
            <person name="Rodrigues L."/>
            <person name="Saibo N.J.M."/>
            <person name="Varela M.C."/>
            <person name="Egas C."/>
            <person name="Matos J."/>
            <person name="Miguel C.M."/>
            <person name="Oliveira M.M."/>
            <person name="Ricardo C.P."/>
            <person name="Goncalves S."/>
        </authorList>
    </citation>
    <scope>NUCLEOTIDE SEQUENCE [LARGE SCALE GENOMIC DNA]</scope>
    <source>
        <strain evidence="8">cv. HL8</strain>
    </source>
</reference>
<evidence type="ECO:0000313" key="7">
    <source>
        <dbReference type="EMBL" id="KAK7834253.1"/>
    </source>
</evidence>
<evidence type="ECO:0000256" key="6">
    <source>
        <dbReference type="SAM" id="Phobius"/>
    </source>
</evidence>
<keyword evidence="3 6" id="KW-0812">Transmembrane</keyword>
<dbReference type="EMBL" id="PKMF04000390">
    <property type="protein sequence ID" value="KAK7834253.1"/>
    <property type="molecule type" value="Genomic_DNA"/>
</dbReference>
<protein>
    <submittedName>
        <fullName evidence="7">Uncharacterized protein</fullName>
    </submittedName>
</protein>
<dbReference type="AlphaFoldDB" id="A0AAW0K5U3"/>
<organism evidence="7 8">
    <name type="scientific">Quercus suber</name>
    <name type="common">Cork oak</name>
    <dbReference type="NCBI Taxonomy" id="58331"/>
    <lineage>
        <taxon>Eukaryota</taxon>
        <taxon>Viridiplantae</taxon>
        <taxon>Streptophyta</taxon>
        <taxon>Embryophyta</taxon>
        <taxon>Tracheophyta</taxon>
        <taxon>Spermatophyta</taxon>
        <taxon>Magnoliopsida</taxon>
        <taxon>eudicotyledons</taxon>
        <taxon>Gunneridae</taxon>
        <taxon>Pentapetalae</taxon>
        <taxon>rosids</taxon>
        <taxon>fabids</taxon>
        <taxon>Fagales</taxon>
        <taxon>Fagaceae</taxon>
        <taxon>Quercus</taxon>
    </lineage>
</organism>
<proteinExistence type="predicted"/>
<sequence>MELDLPLVIPAIIPVADSTDDSNRGFGFWMASTTGNLDPYGWACAVLFANFYHGGVFGSFSGAAWSFAPCGWNLLDIARFAIPLITFACVLPYDPSTAFMHGLVLFIIGFCASWEAPATNKIVPEKSRTSIYALDRSLSYASISAPAIVGIWLRMLWL</sequence>
<keyword evidence="2" id="KW-0813">Transport</keyword>
<evidence type="ECO:0000256" key="1">
    <source>
        <dbReference type="ARBA" id="ARBA00004141"/>
    </source>
</evidence>
<dbReference type="PANTHER" id="PTHR23505:SF52">
    <property type="entry name" value="MAJOR FACILITATOR SUPERFAMILY PROTEIN"/>
    <property type="match status" value="1"/>
</dbReference>
<evidence type="ECO:0000256" key="5">
    <source>
        <dbReference type="ARBA" id="ARBA00023136"/>
    </source>
</evidence>
<keyword evidence="4 6" id="KW-1133">Transmembrane helix</keyword>
<dbReference type="InterPro" id="IPR044770">
    <property type="entry name" value="MFS_spinster-like"/>
</dbReference>
<dbReference type="GO" id="GO:0016020">
    <property type="term" value="C:membrane"/>
    <property type="evidence" value="ECO:0007669"/>
    <property type="project" value="UniProtKB-SubCell"/>
</dbReference>
<feature type="transmembrane region" description="Helical" evidence="6">
    <location>
        <begin position="138"/>
        <end position="157"/>
    </location>
</feature>
<comment type="caution">
    <text evidence="7">The sequence shown here is derived from an EMBL/GenBank/DDBJ whole genome shotgun (WGS) entry which is preliminary data.</text>
</comment>
<feature type="transmembrane region" description="Helical" evidence="6">
    <location>
        <begin position="99"/>
        <end position="117"/>
    </location>
</feature>
<evidence type="ECO:0000256" key="4">
    <source>
        <dbReference type="ARBA" id="ARBA00022989"/>
    </source>
</evidence>
<name>A0AAW0K5U3_QUESU</name>
<evidence type="ECO:0000256" key="2">
    <source>
        <dbReference type="ARBA" id="ARBA00022448"/>
    </source>
</evidence>
<evidence type="ECO:0000313" key="8">
    <source>
        <dbReference type="Proteomes" id="UP000237347"/>
    </source>
</evidence>
<keyword evidence="8" id="KW-1185">Reference proteome</keyword>
<dbReference type="Proteomes" id="UP000237347">
    <property type="component" value="Unassembled WGS sequence"/>
</dbReference>
<feature type="transmembrane region" description="Helical" evidence="6">
    <location>
        <begin position="77"/>
        <end position="93"/>
    </location>
</feature>
<gene>
    <name evidence="7" type="ORF">CFP56_024809</name>
</gene>
<dbReference type="PANTHER" id="PTHR23505">
    <property type="entry name" value="SPINSTER"/>
    <property type="match status" value="1"/>
</dbReference>
<keyword evidence="5 6" id="KW-0472">Membrane</keyword>
<evidence type="ECO:0000256" key="3">
    <source>
        <dbReference type="ARBA" id="ARBA00022692"/>
    </source>
</evidence>
<feature type="transmembrane region" description="Helical" evidence="6">
    <location>
        <begin position="40"/>
        <end position="65"/>
    </location>
</feature>
<comment type="subcellular location">
    <subcellularLocation>
        <location evidence="1">Membrane</location>
        <topology evidence="1">Multi-pass membrane protein</topology>
    </subcellularLocation>
</comment>
<accession>A0AAW0K5U3</accession>